<sequence>MKTSLSACATGIEWNPFKISRTGGMHGTGEIGQKMGLVSGFVLQSAMTGEDILQVCVNLPSTKVIAVHMDSWNH</sequence>
<organism evidence="1 2">
    <name type="scientific">Ferviditalea candida</name>
    <dbReference type="NCBI Taxonomy" id="3108399"/>
    <lineage>
        <taxon>Bacteria</taxon>
        <taxon>Bacillati</taxon>
        <taxon>Bacillota</taxon>
        <taxon>Bacilli</taxon>
        <taxon>Bacillales</taxon>
        <taxon>Paenibacillaceae</taxon>
        <taxon>Ferviditalea</taxon>
    </lineage>
</organism>
<gene>
    <name evidence="1" type="ORF">VF724_00260</name>
</gene>
<keyword evidence="2" id="KW-1185">Reference proteome</keyword>
<dbReference type="EMBL" id="JAYJLD010000001">
    <property type="protein sequence ID" value="MEB3100100.1"/>
    <property type="molecule type" value="Genomic_DNA"/>
</dbReference>
<reference evidence="1" key="1">
    <citation type="submission" date="2023-12" db="EMBL/GenBank/DDBJ databases">
        <title>Fervidustalea candida gen. nov., sp. nov., a novel member of the family Paenibacillaceae isolated from a geothermal area.</title>
        <authorList>
            <person name="Li W.-J."/>
            <person name="Jiao J.-Y."/>
            <person name="Chen Y."/>
        </authorList>
    </citation>
    <scope>NUCLEOTIDE SEQUENCE</scope>
    <source>
        <strain evidence="1">SYSU GA230002</strain>
    </source>
</reference>
<accession>A0ABU5ZC63</accession>
<comment type="caution">
    <text evidence="1">The sequence shown here is derived from an EMBL/GenBank/DDBJ whole genome shotgun (WGS) entry which is preliminary data.</text>
</comment>
<evidence type="ECO:0000313" key="1">
    <source>
        <dbReference type="EMBL" id="MEB3100100.1"/>
    </source>
</evidence>
<dbReference type="Proteomes" id="UP001310386">
    <property type="component" value="Unassembled WGS sequence"/>
</dbReference>
<name>A0ABU5ZC63_9BACL</name>
<protein>
    <submittedName>
        <fullName evidence="1">Uncharacterized protein</fullName>
    </submittedName>
</protein>
<proteinExistence type="predicted"/>
<evidence type="ECO:0000313" key="2">
    <source>
        <dbReference type="Proteomes" id="UP001310386"/>
    </source>
</evidence>